<dbReference type="AlphaFoldDB" id="A0A371D845"/>
<feature type="compositionally biased region" description="Basic and acidic residues" evidence="1">
    <location>
        <begin position="121"/>
        <end position="131"/>
    </location>
</feature>
<name>A0A371D845_9APHY</name>
<gene>
    <name evidence="2" type="ORF">OH76DRAFT_1404626</name>
</gene>
<accession>A0A371D845</accession>
<protein>
    <submittedName>
        <fullName evidence="2">Uncharacterized protein</fullName>
    </submittedName>
</protein>
<feature type="region of interest" description="Disordered" evidence="1">
    <location>
        <begin position="101"/>
        <end position="131"/>
    </location>
</feature>
<evidence type="ECO:0000256" key="1">
    <source>
        <dbReference type="SAM" id="MobiDB-lite"/>
    </source>
</evidence>
<organism evidence="2 3">
    <name type="scientific">Lentinus brumalis</name>
    <dbReference type="NCBI Taxonomy" id="2498619"/>
    <lineage>
        <taxon>Eukaryota</taxon>
        <taxon>Fungi</taxon>
        <taxon>Dikarya</taxon>
        <taxon>Basidiomycota</taxon>
        <taxon>Agaricomycotina</taxon>
        <taxon>Agaricomycetes</taxon>
        <taxon>Polyporales</taxon>
        <taxon>Polyporaceae</taxon>
        <taxon>Lentinus</taxon>
    </lineage>
</organism>
<keyword evidence="3" id="KW-1185">Reference proteome</keyword>
<dbReference type="EMBL" id="KZ857410">
    <property type="protein sequence ID" value="RDX48688.1"/>
    <property type="molecule type" value="Genomic_DNA"/>
</dbReference>
<sequence>MLRTHVTAVVRTHTSRSIIERSLRRMIKSGRSAAPCNSFAATGDDALTHSMDIGAQASGASPLLSTAGPGLRCDAAIAVESHSLRDHIVATTQHELPIPCEDVQRNGGEQLDSTAPMKRKERPDSVERSDRPRKQRVLYWPFLAIVRVLQPIKHFGIGRKGDKHRHN</sequence>
<evidence type="ECO:0000313" key="3">
    <source>
        <dbReference type="Proteomes" id="UP000256964"/>
    </source>
</evidence>
<proteinExistence type="predicted"/>
<evidence type="ECO:0000313" key="2">
    <source>
        <dbReference type="EMBL" id="RDX48688.1"/>
    </source>
</evidence>
<dbReference type="Proteomes" id="UP000256964">
    <property type="component" value="Unassembled WGS sequence"/>
</dbReference>
<reference evidence="2 3" key="1">
    <citation type="journal article" date="2018" name="Biotechnol. Biofuels">
        <title>Integrative visual omics of the white-rot fungus Polyporus brumalis exposes the biotechnological potential of its oxidative enzymes for delignifying raw plant biomass.</title>
        <authorList>
            <person name="Miyauchi S."/>
            <person name="Rancon A."/>
            <person name="Drula E."/>
            <person name="Hage H."/>
            <person name="Chaduli D."/>
            <person name="Favel A."/>
            <person name="Grisel S."/>
            <person name="Henrissat B."/>
            <person name="Herpoel-Gimbert I."/>
            <person name="Ruiz-Duenas F.J."/>
            <person name="Chevret D."/>
            <person name="Hainaut M."/>
            <person name="Lin J."/>
            <person name="Wang M."/>
            <person name="Pangilinan J."/>
            <person name="Lipzen A."/>
            <person name="Lesage-Meessen L."/>
            <person name="Navarro D."/>
            <person name="Riley R."/>
            <person name="Grigoriev I.V."/>
            <person name="Zhou S."/>
            <person name="Raouche S."/>
            <person name="Rosso M.N."/>
        </authorList>
    </citation>
    <scope>NUCLEOTIDE SEQUENCE [LARGE SCALE GENOMIC DNA]</scope>
    <source>
        <strain evidence="2 3">BRFM 1820</strain>
    </source>
</reference>